<feature type="compositionally biased region" description="Basic and acidic residues" evidence="1">
    <location>
        <begin position="654"/>
        <end position="665"/>
    </location>
</feature>
<feature type="compositionally biased region" description="Basic and acidic residues" evidence="1">
    <location>
        <begin position="265"/>
        <end position="275"/>
    </location>
</feature>
<name>A0ABQ9HEA7_9NEOP</name>
<feature type="region of interest" description="Disordered" evidence="1">
    <location>
        <begin position="252"/>
        <end position="300"/>
    </location>
</feature>
<feature type="region of interest" description="Disordered" evidence="1">
    <location>
        <begin position="644"/>
        <end position="672"/>
    </location>
</feature>
<comment type="caution">
    <text evidence="2">The sequence shown here is derived from an EMBL/GenBank/DDBJ whole genome shotgun (WGS) entry which is preliminary data.</text>
</comment>
<keyword evidence="3" id="KW-1185">Reference proteome</keyword>
<evidence type="ECO:0000313" key="3">
    <source>
        <dbReference type="Proteomes" id="UP001159363"/>
    </source>
</evidence>
<reference evidence="2 3" key="1">
    <citation type="submission" date="2023-02" db="EMBL/GenBank/DDBJ databases">
        <title>LHISI_Scaffold_Assembly.</title>
        <authorList>
            <person name="Stuart O.P."/>
            <person name="Cleave R."/>
            <person name="Magrath M.J.L."/>
            <person name="Mikheyev A.S."/>
        </authorList>
    </citation>
    <scope>NUCLEOTIDE SEQUENCE [LARGE SCALE GENOMIC DNA]</scope>
    <source>
        <strain evidence="2">Daus_M_001</strain>
        <tissue evidence="2">Leg muscle</tissue>
    </source>
</reference>
<accession>A0ABQ9HEA7</accession>
<proteinExistence type="predicted"/>
<evidence type="ECO:0000313" key="2">
    <source>
        <dbReference type="EMBL" id="KAJ8882580.1"/>
    </source>
</evidence>
<protein>
    <submittedName>
        <fullName evidence="2">Uncharacterized protein</fullName>
    </submittedName>
</protein>
<dbReference type="Proteomes" id="UP001159363">
    <property type="component" value="Chromosome 4"/>
</dbReference>
<dbReference type="EMBL" id="JARBHB010000005">
    <property type="protein sequence ID" value="KAJ8882580.1"/>
    <property type="molecule type" value="Genomic_DNA"/>
</dbReference>
<organism evidence="2 3">
    <name type="scientific">Dryococelus australis</name>
    <dbReference type="NCBI Taxonomy" id="614101"/>
    <lineage>
        <taxon>Eukaryota</taxon>
        <taxon>Metazoa</taxon>
        <taxon>Ecdysozoa</taxon>
        <taxon>Arthropoda</taxon>
        <taxon>Hexapoda</taxon>
        <taxon>Insecta</taxon>
        <taxon>Pterygota</taxon>
        <taxon>Neoptera</taxon>
        <taxon>Polyneoptera</taxon>
        <taxon>Phasmatodea</taxon>
        <taxon>Verophasmatodea</taxon>
        <taxon>Anareolatae</taxon>
        <taxon>Phasmatidae</taxon>
        <taxon>Eurycanthinae</taxon>
        <taxon>Dryococelus</taxon>
    </lineage>
</organism>
<sequence length="853" mass="94021">MDGHSQKTNSAYSMFTVDGETTCVCQQHEDKQASLPPIAACEVTSGAERMCVSEQLIARLCCIAANRVEEYPEAKHRGGSTDVTARSIRNRPCIRLASACCKSLARQFSVLSVEAIRELKRMSRSTLALPRLWASDVQNSFTKAAYKSNETVLLLKPNYFVVFIWLPQTVGFGWFNSRFVWLCADQRGSGGLVVRLLAFHLGKQDLSPEGPYVANTAIRVLLEIITNFPGSLYYSTAIPPYTASYTGYGAVPKRRGGGNGRSPRKPADSCIVRHDSHMRKSGVTRPGSEPGSSWWEASGLTAQPPWPHDMTRKRLPCIKSRDSYWAVRSSEHETSLRRRRACRSRRVMSVGHVWVCSGACDVHESIPRSPSNKAASVIMVTGRVVGHGIANCSVVTRTAIPVDAQRISNYSIFFLDALCSLLAPRRTCCPLLLMGNTAVGSSLGIGKIRGFISGQDRLQTNTLDDSTPIADFQGNKKRIPYCQMWGNTGTTAHEQTSEVRLYKGLHVCSSAGMKWKGKREIPKKTRRPAALSSTILACENPGVTRPGIEPGSPWWEASKLTAQLPRSPMALEIESHAGHDVIAWRPKHQQSSEKINGIYEKSSGHSLLVAPDRWECGRDIMTDLERTAVDAVFLELLLPERGGQIGSGHRNRSQKHDQSQQRDHCAQLQRARSPGPEILAMTTARGPALRAQLSTDRRLGRTPLLRATAAFLWLKAYQETAYKITYDLTYFHLRKSGSGLVGDEHSSHCVTSATEHTLQDLAIYISVVLRQNQPYCGAICGATVELCEVLGSLLCEVLVEVLDEVLSGPAFPAIEVNLARWGNAKDDNIKCDWRSDCSTHAPVSTVSSLLHRI</sequence>
<evidence type="ECO:0000256" key="1">
    <source>
        <dbReference type="SAM" id="MobiDB-lite"/>
    </source>
</evidence>
<gene>
    <name evidence="2" type="ORF">PR048_014391</name>
</gene>